<dbReference type="RefSeq" id="WP_230477512.1">
    <property type="nucleotide sequence ID" value="NZ_CP072842.1"/>
</dbReference>
<feature type="chain" id="PRO_5046012781" evidence="2">
    <location>
        <begin position="24"/>
        <end position="536"/>
    </location>
</feature>
<feature type="region of interest" description="Disordered" evidence="1">
    <location>
        <begin position="230"/>
        <end position="260"/>
    </location>
</feature>
<protein>
    <submittedName>
        <fullName evidence="3">Uncharacterized protein</fullName>
    </submittedName>
</protein>
<feature type="signal peptide" evidence="2">
    <location>
        <begin position="1"/>
        <end position="23"/>
    </location>
</feature>
<keyword evidence="4" id="KW-1185">Reference proteome</keyword>
<feature type="compositionally biased region" description="Gly residues" evidence="1">
    <location>
        <begin position="230"/>
        <end position="257"/>
    </location>
</feature>
<reference evidence="3 4" key="1">
    <citation type="journal article" date="2021" name="Int. J. Syst. Evol. Microbiol.">
        <title>Faecalibacter bovis sp. nov., isolated from cow faeces.</title>
        <authorList>
            <person name="Li F."/>
            <person name="Zhao W."/>
            <person name="Hong Q."/>
            <person name="Shao Q."/>
            <person name="Song J."/>
            <person name="Yang S."/>
        </authorList>
    </citation>
    <scope>NUCLEOTIDE SEQUENCE [LARGE SCALE GENOMIC DNA]</scope>
    <source>
        <strain evidence="3 4">ZY171143</strain>
    </source>
</reference>
<dbReference type="EMBL" id="CP072842">
    <property type="protein sequence ID" value="QTV06752.1"/>
    <property type="molecule type" value="Genomic_DNA"/>
</dbReference>
<name>A0ABX7XG03_9FLAO</name>
<evidence type="ECO:0000256" key="2">
    <source>
        <dbReference type="SAM" id="SignalP"/>
    </source>
</evidence>
<accession>A0ABX7XG03</accession>
<reference evidence="4" key="2">
    <citation type="submission" date="2021-04" db="EMBL/GenBank/DDBJ databases">
        <title>Taxonomy of Flavobacteriaceae bacterium ZY171143.</title>
        <authorList>
            <person name="Li F."/>
        </authorList>
    </citation>
    <scope>NUCLEOTIDE SEQUENCE [LARGE SCALE GENOMIC DNA]</scope>
    <source>
        <strain evidence="4">ZY171143</strain>
    </source>
</reference>
<evidence type="ECO:0000256" key="1">
    <source>
        <dbReference type="SAM" id="MobiDB-lite"/>
    </source>
</evidence>
<dbReference type="Pfam" id="PF14113">
    <property type="entry name" value="Tae4"/>
    <property type="match status" value="1"/>
</dbReference>
<dbReference type="Gene3D" id="3.90.1720.70">
    <property type="match status" value="1"/>
</dbReference>
<dbReference type="PROSITE" id="PS51257">
    <property type="entry name" value="PROKAR_LIPOPROTEIN"/>
    <property type="match status" value="1"/>
</dbReference>
<proteinExistence type="predicted"/>
<gene>
    <name evidence="3" type="ORF">J9309_05410</name>
</gene>
<evidence type="ECO:0000313" key="4">
    <source>
        <dbReference type="Proteomes" id="UP000672011"/>
    </source>
</evidence>
<organism evidence="3 4">
    <name type="scientific">Faecalibacter bovis</name>
    <dbReference type="NCBI Taxonomy" id="2898187"/>
    <lineage>
        <taxon>Bacteria</taxon>
        <taxon>Pseudomonadati</taxon>
        <taxon>Bacteroidota</taxon>
        <taxon>Flavobacteriia</taxon>
        <taxon>Flavobacteriales</taxon>
        <taxon>Weeksellaceae</taxon>
        <taxon>Faecalibacter</taxon>
    </lineage>
</organism>
<dbReference type="InterPro" id="IPR025562">
    <property type="entry name" value="Tae4"/>
</dbReference>
<keyword evidence="2" id="KW-0732">Signal</keyword>
<sequence>MNKNTINYILTFFCLLFISSCSNDDETSTFESSKEENLMLHKNNSFLEKNEDVNFIINELSNIQKSNKNTQSSNQYDFIIHKENITYIKTLDGERESYTFFVEKEYKRNLNFVENLVISKKKNSDKFEAAIVTYFFPQGYNVENKNFQVLNSTPLDIDISHFSKSSIPLSKSSGGGCSYEVIETEHSCYSNEHFGAGESGKCDHKGYGPYSTYEVYLSCGSSGGGGGYNPSGPGSGSGGTETGPSGSGGNNGNGGANDGINTGITLPPSCQGMQCDDDAIINKINSILNNNHSASDYFIKNPQDLDILFALGIDFFNQNPNISWSYLENWFFKTREEKDYTYDASYWENPNLTFQRQNLPTWNNFNSAYRKYSNPDDRMLLVNEIGGPVKQAFIDYPQLVRGFCAVTLSYALNYSGVTIPNIPTTGTALGTVRGGDGKYYFLNAKALNAWMRKTFGINPINPKHLYIKGSDGGRNGENFPNLISNNIKGIYSLVSYNAEWASGHADLIQNRLCTYGCHFNDNPPAPIEYIDIWILD</sequence>
<evidence type="ECO:0000313" key="3">
    <source>
        <dbReference type="EMBL" id="QTV06752.1"/>
    </source>
</evidence>
<dbReference type="Proteomes" id="UP000672011">
    <property type="component" value="Chromosome"/>
</dbReference>